<evidence type="ECO:0000256" key="5">
    <source>
        <dbReference type="SAM" id="Coils"/>
    </source>
</evidence>
<organism evidence="7 8">
    <name type="scientific">Aquarana catesbeiana</name>
    <name type="common">American bullfrog</name>
    <name type="synonym">Rana catesbeiana</name>
    <dbReference type="NCBI Taxonomy" id="8400"/>
    <lineage>
        <taxon>Eukaryota</taxon>
        <taxon>Metazoa</taxon>
        <taxon>Chordata</taxon>
        <taxon>Craniata</taxon>
        <taxon>Vertebrata</taxon>
        <taxon>Euteleostomi</taxon>
        <taxon>Amphibia</taxon>
        <taxon>Batrachia</taxon>
        <taxon>Anura</taxon>
        <taxon>Neobatrachia</taxon>
        <taxon>Ranoidea</taxon>
        <taxon>Ranidae</taxon>
        <taxon>Aquarana</taxon>
    </lineage>
</organism>
<dbReference type="InterPro" id="IPR051149">
    <property type="entry name" value="Spindly/BICDR_Dynein_Adapter"/>
</dbReference>
<gene>
    <name evidence="7" type="ORF">AB205_0080560</name>
</gene>
<dbReference type="GO" id="GO:0055107">
    <property type="term" value="P:Golgi to secretory granule transport"/>
    <property type="evidence" value="ECO:0007669"/>
    <property type="project" value="TreeGrafter"/>
</dbReference>
<feature type="region of interest" description="Disordered" evidence="6">
    <location>
        <begin position="343"/>
        <end position="384"/>
    </location>
</feature>
<sequence>MEVRESEWRSQITDLESDLSEARLQLRQLMSEHRECGRESSTAVHEMSEQNQRLLEQLAQVSQAEQSLTLQLQNLREENRELNLSQGHLAPCLQSLQNENNLLLEQKKDQESQIKHLREEHENTQNLLFTLKETALRMERQKSEGEARLQEVQAEAQHLRDSQRSLQSQVQELQDELKMRDSQALHNGQYSLHSEMEDCQDGPINPSASLGAQPARVPDPTVHMAAYLTQRERDFLREKEEEVLRLQDQVTMQYVEINSLREELQKLRDMSQQNDVDSVLKQSISDRDEAIIKKGELELELAKCRLEKDSMSRQLLSAVEQKVLLSQELEAWQDDMQIVISQQLKSQRDQEKASESAPSTPTRKGSTKRSRDSGSGIFSIFKRI</sequence>
<evidence type="ECO:0000256" key="3">
    <source>
        <dbReference type="ARBA" id="ARBA00041790"/>
    </source>
</evidence>
<evidence type="ECO:0000313" key="7">
    <source>
        <dbReference type="EMBL" id="PIO25113.1"/>
    </source>
</evidence>
<accession>A0A2G9RD17</accession>
<evidence type="ECO:0000256" key="6">
    <source>
        <dbReference type="SAM" id="MobiDB-lite"/>
    </source>
</evidence>
<name>A0A2G9RD17_AQUCT</name>
<dbReference type="Proteomes" id="UP000228934">
    <property type="component" value="Unassembled WGS sequence"/>
</dbReference>
<dbReference type="EMBL" id="KV958338">
    <property type="protein sequence ID" value="PIO25113.1"/>
    <property type="molecule type" value="Genomic_DNA"/>
</dbReference>
<protein>
    <recommendedName>
        <fullName evidence="2">BICD family-like cargo adapter 2</fullName>
    </recommendedName>
    <alternativeName>
        <fullName evidence="3">Bicaudal D-related protein 2</fullName>
    </alternativeName>
    <alternativeName>
        <fullName evidence="4">Coiled-coil domain-containing protein 64B</fullName>
    </alternativeName>
</protein>
<dbReference type="PANTHER" id="PTHR32123">
    <property type="entry name" value="BICD FAMILY-LIKE CARGO ADAPTER"/>
    <property type="match status" value="1"/>
</dbReference>
<keyword evidence="8" id="KW-1185">Reference proteome</keyword>
<dbReference type="OrthoDB" id="9451547at2759"/>
<evidence type="ECO:0000256" key="2">
    <source>
        <dbReference type="ARBA" id="ARBA00040983"/>
    </source>
</evidence>
<reference evidence="8" key="1">
    <citation type="journal article" date="2017" name="Nat. Commun.">
        <title>The North American bullfrog draft genome provides insight into hormonal regulation of long noncoding RNA.</title>
        <authorList>
            <person name="Hammond S.A."/>
            <person name="Warren R.L."/>
            <person name="Vandervalk B.P."/>
            <person name="Kucuk E."/>
            <person name="Khan H."/>
            <person name="Gibb E.A."/>
            <person name="Pandoh P."/>
            <person name="Kirk H."/>
            <person name="Zhao Y."/>
            <person name="Jones M."/>
            <person name="Mungall A.J."/>
            <person name="Coope R."/>
            <person name="Pleasance S."/>
            <person name="Moore R.A."/>
            <person name="Holt R.A."/>
            <person name="Round J.M."/>
            <person name="Ohora S."/>
            <person name="Walle B.V."/>
            <person name="Veldhoen N."/>
            <person name="Helbing C.C."/>
            <person name="Birol I."/>
        </authorList>
    </citation>
    <scope>NUCLEOTIDE SEQUENCE [LARGE SCALE GENOMIC DNA]</scope>
</reference>
<dbReference type="GO" id="GO:0047496">
    <property type="term" value="P:vesicle transport along microtubule"/>
    <property type="evidence" value="ECO:0007669"/>
    <property type="project" value="TreeGrafter"/>
</dbReference>
<feature type="coiled-coil region" evidence="5">
    <location>
        <begin position="12"/>
        <end position="176"/>
    </location>
</feature>
<dbReference type="PANTHER" id="PTHR32123:SF11">
    <property type="entry name" value="BICD FAMILY-LIKE CARGO ADAPTER 2-RELATED"/>
    <property type="match status" value="1"/>
</dbReference>
<proteinExistence type="predicted"/>
<keyword evidence="1 5" id="KW-0175">Coiled coil</keyword>
<evidence type="ECO:0000256" key="1">
    <source>
        <dbReference type="ARBA" id="ARBA00023054"/>
    </source>
</evidence>
<dbReference type="AlphaFoldDB" id="A0A2G9RD17"/>
<evidence type="ECO:0000313" key="8">
    <source>
        <dbReference type="Proteomes" id="UP000228934"/>
    </source>
</evidence>
<evidence type="ECO:0000256" key="4">
    <source>
        <dbReference type="ARBA" id="ARBA00043196"/>
    </source>
</evidence>